<keyword evidence="2" id="KW-0547">Nucleotide-binding</keyword>
<dbReference type="InterPro" id="IPR017871">
    <property type="entry name" value="ABC_transporter-like_CS"/>
</dbReference>
<name>A0A937X7Y0_UNCEI</name>
<dbReference type="GO" id="GO:0016887">
    <property type="term" value="F:ATP hydrolysis activity"/>
    <property type="evidence" value="ECO:0007669"/>
    <property type="project" value="InterPro"/>
</dbReference>
<feature type="domain" description="ABC transporter" evidence="4">
    <location>
        <begin position="2"/>
        <end position="218"/>
    </location>
</feature>
<comment type="caution">
    <text evidence="5">The sequence shown here is derived from an EMBL/GenBank/DDBJ whole genome shotgun (WGS) entry which is preliminary data.</text>
</comment>
<dbReference type="InterPro" id="IPR015854">
    <property type="entry name" value="ABC_transpr_LolD-like"/>
</dbReference>
<dbReference type="AlphaFoldDB" id="A0A937X7Y0"/>
<dbReference type="FunFam" id="3.40.50.300:FF:000032">
    <property type="entry name" value="Export ABC transporter ATP-binding protein"/>
    <property type="match status" value="1"/>
</dbReference>
<dbReference type="SMART" id="SM00382">
    <property type="entry name" value="AAA"/>
    <property type="match status" value="1"/>
</dbReference>
<dbReference type="InterPro" id="IPR003593">
    <property type="entry name" value="AAA+_ATPase"/>
</dbReference>
<keyword evidence="1" id="KW-0813">Transport</keyword>
<evidence type="ECO:0000313" key="5">
    <source>
        <dbReference type="EMBL" id="MBM3317316.1"/>
    </source>
</evidence>
<sequence>MIRAEKVSKHYRLGEETVRANDEVSLEVTAGGFYALTGPSGSGKTTLLDILGCLDTIDSGRLTAFGRDVSRMRESQLVTVRRGNIGFMFQDFMLVDTLTVRENVELGLALSRSPGSPDRVEEIIGTVGLHPRRGHLPKQLSGGERQRAALARALVSSPRVLIADEPTGNLDSRNSEAIYSLFKELNEREGLTIVVATHDAELAARAGTILSMIDGRIVP</sequence>
<dbReference type="Proteomes" id="UP000748308">
    <property type="component" value="Unassembled WGS sequence"/>
</dbReference>
<dbReference type="InterPro" id="IPR027417">
    <property type="entry name" value="P-loop_NTPase"/>
</dbReference>
<dbReference type="GO" id="GO:0098796">
    <property type="term" value="C:membrane protein complex"/>
    <property type="evidence" value="ECO:0007669"/>
    <property type="project" value="UniProtKB-ARBA"/>
</dbReference>
<evidence type="ECO:0000259" key="4">
    <source>
        <dbReference type="PROSITE" id="PS50893"/>
    </source>
</evidence>
<evidence type="ECO:0000313" key="6">
    <source>
        <dbReference type="Proteomes" id="UP000748308"/>
    </source>
</evidence>
<dbReference type="PROSITE" id="PS00211">
    <property type="entry name" value="ABC_TRANSPORTER_1"/>
    <property type="match status" value="1"/>
</dbReference>
<accession>A0A937X7Y0</accession>
<keyword evidence="3 5" id="KW-0067">ATP-binding</keyword>
<organism evidence="5 6">
    <name type="scientific">Eiseniibacteriota bacterium</name>
    <dbReference type="NCBI Taxonomy" id="2212470"/>
    <lineage>
        <taxon>Bacteria</taxon>
        <taxon>Candidatus Eiseniibacteriota</taxon>
    </lineage>
</organism>
<dbReference type="Pfam" id="PF00005">
    <property type="entry name" value="ABC_tran"/>
    <property type="match status" value="1"/>
</dbReference>
<dbReference type="PANTHER" id="PTHR24220">
    <property type="entry name" value="IMPORT ATP-BINDING PROTEIN"/>
    <property type="match status" value="1"/>
</dbReference>
<dbReference type="PROSITE" id="PS50893">
    <property type="entry name" value="ABC_TRANSPORTER_2"/>
    <property type="match status" value="1"/>
</dbReference>
<gene>
    <name evidence="5" type="ORF">FJY75_05645</name>
</gene>
<dbReference type="GO" id="GO:0005886">
    <property type="term" value="C:plasma membrane"/>
    <property type="evidence" value="ECO:0007669"/>
    <property type="project" value="TreeGrafter"/>
</dbReference>
<dbReference type="GO" id="GO:0005524">
    <property type="term" value="F:ATP binding"/>
    <property type="evidence" value="ECO:0007669"/>
    <property type="project" value="UniProtKB-KW"/>
</dbReference>
<dbReference type="SUPFAM" id="SSF52540">
    <property type="entry name" value="P-loop containing nucleoside triphosphate hydrolases"/>
    <property type="match status" value="1"/>
</dbReference>
<dbReference type="InterPro" id="IPR017911">
    <property type="entry name" value="MacB-like_ATP-bd"/>
</dbReference>
<dbReference type="InterPro" id="IPR003439">
    <property type="entry name" value="ABC_transporter-like_ATP-bd"/>
</dbReference>
<dbReference type="GO" id="GO:0022857">
    <property type="term" value="F:transmembrane transporter activity"/>
    <property type="evidence" value="ECO:0007669"/>
    <property type="project" value="TreeGrafter"/>
</dbReference>
<evidence type="ECO:0000256" key="3">
    <source>
        <dbReference type="ARBA" id="ARBA00022840"/>
    </source>
</evidence>
<protein>
    <submittedName>
        <fullName evidence="5">ABC transporter ATP-binding protein</fullName>
    </submittedName>
</protein>
<dbReference type="EMBL" id="VGIY01000106">
    <property type="protein sequence ID" value="MBM3317316.1"/>
    <property type="molecule type" value="Genomic_DNA"/>
</dbReference>
<dbReference type="CDD" id="cd03255">
    <property type="entry name" value="ABC_MJ0796_LolCDE_FtsE"/>
    <property type="match status" value="1"/>
</dbReference>
<dbReference type="Gene3D" id="3.40.50.300">
    <property type="entry name" value="P-loop containing nucleotide triphosphate hydrolases"/>
    <property type="match status" value="1"/>
</dbReference>
<evidence type="ECO:0000256" key="2">
    <source>
        <dbReference type="ARBA" id="ARBA00022741"/>
    </source>
</evidence>
<proteinExistence type="predicted"/>
<evidence type="ECO:0000256" key="1">
    <source>
        <dbReference type="ARBA" id="ARBA00022448"/>
    </source>
</evidence>
<reference evidence="5" key="1">
    <citation type="submission" date="2019-03" db="EMBL/GenBank/DDBJ databases">
        <title>Lake Tanganyika Metagenome-Assembled Genomes (MAGs).</title>
        <authorList>
            <person name="Tran P."/>
        </authorList>
    </citation>
    <scope>NUCLEOTIDE SEQUENCE</scope>
    <source>
        <strain evidence="5">M_DeepCast_400m_m2_100</strain>
    </source>
</reference>